<reference evidence="2" key="2">
    <citation type="journal article" date="2023" name="Microorganisms">
        <title>Isolation and Genomic Characteristics of Cat-Borne Campylobacter felis sp. nov. and Sheep-Borne Campylobacter ovis sp. nov.</title>
        <authorList>
            <person name="Wang H."/>
            <person name="Li Y."/>
            <person name="Gu Y."/>
            <person name="Zhou G."/>
            <person name="Chen X."/>
            <person name="Zhang X."/>
            <person name="Shao Z."/>
            <person name="Zhang J."/>
            <person name="Zhang M."/>
        </authorList>
    </citation>
    <scope>NUCLEOTIDE SEQUENCE</scope>
    <source>
        <strain evidence="2">PS10</strain>
    </source>
</reference>
<keyword evidence="3" id="KW-1185">Reference proteome</keyword>
<comment type="caution">
    <text evidence="2">The sequence shown here is derived from an EMBL/GenBank/DDBJ whole genome shotgun (WGS) entry which is preliminary data.</text>
</comment>
<organism evidence="2 3">
    <name type="scientific">Campylobacter gastrosuis</name>
    <dbReference type="NCBI Taxonomy" id="2974576"/>
    <lineage>
        <taxon>Bacteria</taxon>
        <taxon>Pseudomonadati</taxon>
        <taxon>Campylobacterota</taxon>
        <taxon>Epsilonproteobacteria</taxon>
        <taxon>Campylobacterales</taxon>
        <taxon>Campylobacteraceae</taxon>
        <taxon>Campylobacter</taxon>
    </lineage>
</organism>
<keyword evidence="1" id="KW-0472">Membrane</keyword>
<protein>
    <submittedName>
        <fullName evidence="2">DUF4492 domain-containing protein</fullName>
    </submittedName>
</protein>
<dbReference type="Pfam" id="PF14899">
    <property type="entry name" value="DUF4492"/>
    <property type="match status" value="1"/>
</dbReference>
<evidence type="ECO:0000256" key="1">
    <source>
        <dbReference type="SAM" id="Phobius"/>
    </source>
</evidence>
<reference evidence="2" key="1">
    <citation type="submission" date="2022-08" db="EMBL/GenBank/DDBJ databases">
        <authorList>
            <person name="Wang H."/>
        </authorList>
    </citation>
    <scope>NUCLEOTIDE SEQUENCE</scope>
    <source>
        <strain evidence="2">PS10</strain>
    </source>
</reference>
<dbReference type="RefSeq" id="WP_284938123.1">
    <property type="nucleotide sequence ID" value="NZ_JANURM010000013.1"/>
</dbReference>
<evidence type="ECO:0000313" key="2">
    <source>
        <dbReference type="EMBL" id="MDL0089452.1"/>
    </source>
</evidence>
<keyword evidence="1" id="KW-0812">Transmembrane</keyword>
<name>A0ABT7HRA6_9BACT</name>
<keyword evidence="1" id="KW-1133">Transmembrane helix</keyword>
<sequence>MNKNYLIKILRLYVDGFKNMRLGRKLWAIIIVKLIIMFGVLKLFLFDESLNSKFKTSDEKANFVLENLTKD</sequence>
<dbReference type="EMBL" id="JANURM010000013">
    <property type="protein sequence ID" value="MDL0089452.1"/>
    <property type="molecule type" value="Genomic_DNA"/>
</dbReference>
<gene>
    <name evidence="2" type="ORF">NYG85_08790</name>
</gene>
<proteinExistence type="predicted"/>
<evidence type="ECO:0000313" key="3">
    <source>
        <dbReference type="Proteomes" id="UP001173801"/>
    </source>
</evidence>
<dbReference type="InterPro" id="IPR027853">
    <property type="entry name" value="DUF4492"/>
</dbReference>
<dbReference type="Proteomes" id="UP001173801">
    <property type="component" value="Unassembled WGS sequence"/>
</dbReference>
<accession>A0ABT7HRA6</accession>
<feature type="transmembrane region" description="Helical" evidence="1">
    <location>
        <begin position="26"/>
        <end position="46"/>
    </location>
</feature>